<evidence type="ECO:0000259" key="3">
    <source>
        <dbReference type="PROSITE" id="PS50102"/>
    </source>
</evidence>
<protein>
    <recommendedName>
        <fullName evidence="3">RRM domain-containing protein</fullName>
    </recommendedName>
</protein>
<dbReference type="InterPro" id="IPR012677">
    <property type="entry name" value="Nucleotide-bd_a/b_plait_sf"/>
</dbReference>
<reference evidence="4" key="1">
    <citation type="submission" date="2020-11" db="EMBL/GenBank/DDBJ databases">
        <authorList>
            <person name="Tran Van P."/>
        </authorList>
    </citation>
    <scope>NUCLEOTIDE SEQUENCE</scope>
</reference>
<organism evidence="4">
    <name type="scientific">Timema douglasi</name>
    <name type="common">Walking stick</name>
    <dbReference type="NCBI Taxonomy" id="61478"/>
    <lineage>
        <taxon>Eukaryota</taxon>
        <taxon>Metazoa</taxon>
        <taxon>Ecdysozoa</taxon>
        <taxon>Arthropoda</taxon>
        <taxon>Hexapoda</taxon>
        <taxon>Insecta</taxon>
        <taxon>Pterygota</taxon>
        <taxon>Neoptera</taxon>
        <taxon>Polyneoptera</taxon>
        <taxon>Phasmatodea</taxon>
        <taxon>Timematodea</taxon>
        <taxon>Timematoidea</taxon>
        <taxon>Timematidae</taxon>
        <taxon>Timema</taxon>
    </lineage>
</organism>
<accession>A0A7R8VWL7</accession>
<dbReference type="SUPFAM" id="SSF54928">
    <property type="entry name" value="RNA-binding domain, RBD"/>
    <property type="match status" value="1"/>
</dbReference>
<keyword evidence="1 2" id="KW-0694">RNA-binding</keyword>
<dbReference type="InterPro" id="IPR000504">
    <property type="entry name" value="RRM_dom"/>
</dbReference>
<gene>
    <name evidence="4" type="ORF">TDIB3V08_LOCUS10993</name>
</gene>
<proteinExistence type="predicted"/>
<dbReference type="Pfam" id="PF00076">
    <property type="entry name" value="RRM_1"/>
    <property type="match status" value="1"/>
</dbReference>
<name>A0A7R8VWL7_TIMDO</name>
<dbReference type="PROSITE" id="PS50102">
    <property type="entry name" value="RRM"/>
    <property type="match status" value="1"/>
</dbReference>
<dbReference type="GO" id="GO:0003723">
    <property type="term" value="F:RNA binding"/>
    <property type="evidence" value="ECO:0007669"/>
    <property type="project" value="UniProtKB-UniRule"/>
</dbReference>
<dbReference type="InterPro" id="IPR035979">
    <property type="entry name" value="RBD_domain_sf"/>
</dbReference>
<evidence type="ECO:0000313" key="4">
    <source>
        <dbReference type="EMBL" id="CAD7204836.1"/>
    </source>
</evidence>
<dbReference type="EMBL" id="OA573278">
    <property type="protein sequence ID" value="CAD7204836.1"/>
    <property type="molecule type" value="Genomic_DNA"/>
</dbReference>
<dbReference type="Gene3D" id="3.30.70.330">
    <property type="match status" value="1"/>
</dbReference>
<feature type="domain" description="RRM" evidence="3">
    <location>
        <begin position="1"/>
        <end position="46"/>
    </location>
</feature>
<dbReference type="AlphaFoldDB" id="A0A7R8VWL7"/>
<evidence type="ECO:0000256" key="2">
    <source>
        <dbReference type="PROSITE-ProRule" id="PRU00176"/>
    </source>
</evidence>
<evidence type="ECO:0000256" key="1">
    <source>
        <dbReference type="ARBA" id="ARBA00022884"/>
    </source>
</evidence>
<sequence>MGLPISVTEDDLKRIFGQHATPKAVRLVTFKTGKSRGFAYVEFSTEGLGWIEGGEKPNKDVVVEQMDIEVSRSTTD</sequence>